<protein>
    <submittedName>
        <fullName evidence="1">Uncharacterized protein</fullName>
    </submittedName>
</protein>
<proteinExistence type="predicted"/>
<sequence>MFKLFPIADKISLVVTPNRGNLALAIINQ</sequence>
<reference evidence="1" key="1">
    <citation type="submission" date="2018-02" db="EMBL/GenBank/DDBJ databases">
        <title>Rhizophora mucronata_Transcriptome.</title>
        <authorList>
            <person name="Meera S.P."/>
            <person name="Sreeshan A."/>
            <person name="Augustine A."/>
        </authorList>
    </citation>
    <scope>NUCLEOTIDE SEQUENCE</scope>
    <source>
        <tissue evidence="1">Leaf</tissue>
    </source>
</reference>
<dbReference type="EMBL" id="GGEC01082655">
    <property type="protein sequence ID" value="MBX63139.1"/>
    <property type="molecule type" value="Transcribed_RNA"/>
</dbReference>
<name>A0A2P2Q8B9_RHIMU</name>
<dbReference type="AlphaFoldDB" id="A0A2P2Q8B9"/>
<accession>A0A2P2Q8B9</accession>
<evidence type="ECO:0000313" key="1">
    <source>
        <dbReference type="EMBL" id="MBX63139.1"/>
    </source>
</evidence>
<organism evidence="1">
    <name type="scientific">Rhizophora mucronata</name>
    <name type="common">Asiatic mangrove</name>
    <dbReference type="NCBI Taxonomy" id="61149"/>
    <lineage>
        <taxon>Eukaryota</taxon>
        <taxon>Viridiplantae</taxon>
        <taxon>Streptophyta</taxon>
        <taxon>Embryophyta</taxon>
        <taxon>Tracheophyta</taxon>
        <taxon>Spermatophyta</taxon>
        <taxon>Magnoliopsida</taxon>
        <taxon>eudicotyledons</taxon>
        <taxon>Gunneridae</taxon>
        <taxon>Pentapetalae</taxon>
        <taxon>rosids</taxon>
        <taxon>fabids</taxon>
        <taxon>Malpighiales</taxon>
        <taxon>Rhizophoraceae</taxon>
        <taxon>Rhizophora</taxon>
    </lineage>
</organism>